<protein>
    <submittedName>
        <fullName evidence="1">Uncharacterized protein</fullName>
    </submittedName>
</protein>
<evidence type="ECO:0000313" key="1">
    <source>
        <dbReference type="EMBL" id="GAD18227.1"/>
    </source>
</evidence>
<reference evidence="1 2" key="1">
    <citation type="journal article" date="2013" name="Genome Announc.">
        <title>Draft Genome Sequence of Helicobacter fennelliae Strain MRY12-0050, Isolated from a Bacteremia Patient.</title>
        <authorList>
            <person name="Rimbara E."/>
            <person name="Matsui M."/>
            <person name="Mori S."/>
            <person name="Suzuki S."/>
            <person name="Suzuki M."/>
            <person name="Kim H."/>
            <person name="Sekizuka T."/>
            <person name="Kuroda M."/>
            <person name="Shibayama K."/>
        </authorList>
    </citation>
    <scope>NUCLEOTIDE SEQUENCE [LARGE SCALE GENOMIC DNA]</scope>
    <source>
        <strain evidence="1 2">MRY12-0050</strain>
    </source>
</reference>
<dbReference type="EMBL" id="BASD01000004">
    <property type="protein sequence ID" value="GAD18227.1"/>
    <property type="molecule type" value="Genomic_DNA"/>
</dbReference>
<comment type="caution">
    <text evidence="1">The sequence shown here is derived from an EMBL/GenBank/DDBJ whole genome shotgun (WGS) entry which is preliminary data.</text>
</comment>
<gene>
    <name evidence="1" type="ORF">HFN_1825</name>
</gene>
<dbReference type="AlphaFoldDB" id="T1DV41"/>
<dbReference type="Proteomes" id="UP000018143">
    <property type="component" value="Unassembled WGS sequence"/>
</dbReference>
<proteinExistence type="predicted"/>
<sequence>MKALAQDKTKVSRTILCVAKITQDETKRSNLQKEAKREDLDHM</sequence>
<accession>T1DV41</accession>
<name>T1DV41_9HELI</name>
<keyword evidence="2" id="KW-1185">Reference proteome</keyword>
<organism evidence="1 2">
    <name type="scientific">Helicobacter fennelliae MRY12-0050</name>
    <dbReference type="NCBI Taxonomy" id="1325130"/>
    <lineage>
        <taxon>Bacteria</taxon>
        <taxon>Pseudomonadati</taxon>
        <taxon>Campylobacterota</taxon>
        <taxon>Epsilonproteobacteria</taxon>
        <taxon>Campylobacterales</taxon>
        <taxon>Helicobacteraceae</taxon>
        <taxon>Helicobacter</taxon>
    </lineage>
</organism>
<evidence type="ECO:0000313" key="2">
    <source>
        <dbReference type="Proteomes" id="UP000018143"/>
    </source>
</evidence>